<evidence type="ECO:0000256" key="24">
    <source>
        <dbReference type="SAM" id="Phobius"/>
    </source>
</evidence>
<dbReference type="Gene3D" id="3.30.200.20">
    <property type="entry name" value="Phosphorylase Kinase, domain 1"/>
    <property type="match status" value="1"/>
</dbReference>
<keyword evidence="14 23" id="KW-0067">ATP-binding</keyword>
<dbReference type="AlphaFoldDB" id="A0A022QRL8"/>
<comment type="catalytic activity">
    <reaction evidence="19">
        <text>L-threonyl-[protein] + ATP = O-phospho-L-threonyl-[protein] + ADP + H(+)</text>
        <dbReference type="Rhea" id="RHEA:46608"/>
        <dbReference type="Rhea" id="RHEA-COMP:11060"/>
        <dbReference type="Rhea" id="RHEA-COMP:11605"/>
        <dbReference type="ChEBI" id="CHEBI:15378"/>
        <dbReference type="ChEBI" id="CHEBI:30013"/>
        <dbReference type="ChEBI" id="CHEBI:30616"/>
        <dbReference type="ChEBI" id="CHEBI:61977"/>
        <dbReference type="ChEBI" id="CHEBI:456216"/>
        <dbReference type="EC" id="2.7.11.1"/>
    </reaction>
</comment>
<keyword evidence="12 23" id="KW-0547">Nucleotide-binding</keyword>
<protein>
    <recommendedName>
        <fullName evidence="3">non-specific serine/threonine protein kinase</fullName>
        <ecNumber evidence="3">2.7.11.1</ecNumber>
    </recommendedName>
</protein>
<evidence type="ECO:0000256" key="8">
    <source>
        <dbReference type="ARBA" id="ARBA00022679"/>
    </source>
</evidence>
<keyword evidence="7" id="KW-0433">Leucine-rich repeat</keyword>
<dbReference type="Pfam" id="PF08263">
    <property type="entry name" value="LRRNT_2"/>
    <property type="match status" value="1"/>
</dbReference>
<dbReference type="PANTHER" id="PTHR45974:SF4">
    <property type="entry name" value="LRR RECEPTOR-LIKE SERINE_THREONINE-PROTEIN KINASE FEI 1"/>
    <property type="match status" value="1"/>
</dbReference>
<evidence type="ECO:0000256" key="12">
    <source>
        <dbReference type="ARBA" id="ARBA00022741"/>
    </source>
</evidence>
<dbReference type="FunFam" id="3.80.10.10:FF:000101">
    <property type="entry name" value="LRR receptor-like serine/threonine-protein kinase ERECTA"/>
    <property type="match status" value="1"/>
</dbReference>
<comment type="catalytic activity">
    <reaction evidence="20">
        <text>L-seryl-[protein] + ATP = O-phospho-L-seryl-[protein] + ADP + H(+)</text>
        <dbReference type="Rhea" id="RHEA:17989"/>
        <dbReference type="Rhea" id="RHEA-COMP:9863"/>
        <dbReference type="Rhea" id="RHEA-COMP:11604"/>
        <dbReference type="ChEBI" id="CHEBI:15378"/>
        <dbReference type="ChEBI" id="CHEBI:29999"/>
        <dbReference type="ChEBI" id="CHEBI:30616"/>
        <dbReference type="ChEBI" id="CHEBI:83421"/>
        <dbReference type="ChEBI" id="CHEBI:456216"/>
        <dbReference type="EC" id="2.7.11.1"/>
    </reaction>
</comment>
<evidence type="ECO:0000256" key="11">
    <source>
        <dbReference type="ARBA" id="ARBA00022737"/>
    </source>
</evidence>
<dbReference type="InterPro" id="IPR008271">
    <property type="entry name" value="Ser/Thr_kinase_AS"/>
</dbReference>
<dbReference type="GO" id="GO:0005886">
    <property type="term" value="C:plasma membrane"/>
    <property type="evidence" value="ECO:0007669"/>
    <property type="project" value="UniProtKB-SubCell"/>
</dbReference>
<dbReference type="PROSITE" id="PS00108">
    <property type="entry name" value="PROTEIN_KINASE_ST"/>
    <property type="match status" value="1"/>
</dbReference>
<dbReference type="InterPro" id="IPR032675">
    <property type="entry name" value="LRR_dom_sf"/>
</dbReference>
<evidence type="ECO:0000256" key="15">
    <source>
        <dbReference type="ARBA" id="ARBA00022989"/>
    </source>
</evidence>
<keyword evidence="9 24" id="KW-0812">Transmembrane</keyword>
<feature type="domain" description="Protein kinase" evidence="25">
    <location>
        <begin position="252"/>
        <end position="524"/>
    </location>
</feature>
<dbReference type="eggNOG" id="ENOG502QQCK">
    <property type="taxonomic scope" value="Eukaryota"/>
</dbReference>
<dbReference type="SMART" id="SM00220">
    <property type="entry name" value="S_TKc"/>
    <property type="match status" value="1"/>
</dbReference>
<reference evidence="26 27" key="1">
    <citation type="journal article" date="2013" name="Proc. Natl. Acad. Sci. U.S.A.">
        <title>Fine-scale variation in meiotic recombination in Mimulus inferred from population shotgun sequencing.</title>
        <authorList>
            <person name="Hellsten U."/>
            <person name="Wright K.M."/>
            <person name="Jenkins J."/>
            <person name="Shu S."/>
            <person name="Yuan Y."/>
            <person name="Wessler S.R."/>
            <person name="Schmutz J."/>
            <person name="Willis J.H."/>
            <person name="Rokhsar D.S."/>
        </authorList>
    </citation>
    <scope>NUCLEOTIDE SEQUENCE [LARGE SCALE GENOMIC DNA]</scope>
    <source>
        <strain evidence="27">cv. DUN x IM62</strain>
    </source>
</reference>
<evidence type="ECO:0000256" key="20">
    <source>
        <dbReference type="ARBA" id="ARBA00048679"/>
    </source>
</evidence>
<organism evidence="26 27">
    <name type="scientific">Erythranthe guttata</name>
    <name type="common">Yellow monkey flower</name>
    <name type="synonym">Mimulus guttatus</name>
    <dbReference type="NCBI Taxonomy" id="4155"/>
    <lineage>
        <taxon>Eukaryota</taxon>
        <taxon>Viridiplantae</taxon>
        <taxon>Streptophyta</taxon>
        <taxon>Embryophyta</taxon>
        <taxon>Tracheophyta</taxon>
        <taxon>Spermatophyta</taxon>
        <taxon>Magnoliopsida</taxon>
        <taxon>eudicotyledons</taxon>
        <taxon>Gunneridae</taxon>
        <taxon>Pentapetalae</taxon>
        <taxon>asterids</taxon>
        <taxon>lamiids</taxon>
        <taxon>Lamiales</taxon>
        <taxon>Phrymaceae</taxon>
        <taxon>Erythranthe</taxon>
    </lineage>
</organism>
<evidence type="ECO:0000256" key="23">
    <source>
        <dbReference type="PROSITE-ProRule" id="PRU10141"/>
    </source>
</evidence>
<dbReference type="Gene3D" id="3.80.10.10">
    <property type="entry name" value="Ribonuclease Inhibitor"/>
    <property type="match status" value="1"/>
</dbReference>
<keyword evidence="27" id="KW-1185">Reference proteome</keyword>
<keyword evidence="4" id="KW-1003">Cell membrane</keyword>
<evidence type="ECO:0000256" key="6">
    <source>
        <dbReference type="ARBA" id="ARBA00022553"/>
    </source>
</evidence>
<evidence type="ECO:0000256" key="18">
    <source>
        <dbReference type="ARBA" id="ARBA00023180"/>
    </source>
</evidence>
<comment type="function">
    <text evidence="21">Involved in the signaling pathway that regulates cell wall function, including cellulose biosynthesis, likely via an 1-aminocyclopropane-1-carboxylic acid (ACC)-mediated signal (a precursor of ethylene).</text>
</comment>
<evidence type="ECO:0000256" key="5">
    <source>
        <dbReference type="ARBA" id="ARBA00022527"/>
    </source>
</evidence>
<dbReference type="FunFam" id="1.10.510.10:FF:000146">
    <property type="entry name" value="LRR receptor-like serine/threonine-protein kinase IOS1"/>
    <property type="match status" value="1"/>
</dbReference>
<feature type="transmembrane region" description="Helical" evidence="24">
    <location>
        <begin position="185"/>
        <end position="210"/>
    </location>
</feature>
<keyword evidence="16 24" id="KW-0472">Membrane</keyword>
<evidence type="ECO:0000256" key="1">
    <source>
        <dbReference type="ARBA" id="ARBA00004251"/>
    </source>
</evidence>
<evidence type="ECO:0000256" key="9">
    <source>
        <dbReference type="ARBA" id="ARBA00022692"/>
    </source>
</evidence>
<accession>A0A022QRL8</accession>
<keyword evidence="13" id="KW-0418">Kinase</keyword>
<evidence type="ECO:0000256" key="16">
    <source>
        <dbReference type="ARBA" id="ARBA00023136"/>
    </source>
</evidence>
<evidence type="ECO:0000256" key="2">
    <source>
        <dbReference type="ARBA" id="ARBA00008684"/>
    </source>
</evidence>
<dbReference type="Gene3D" id="1.10.510.10">
    <property type="entry name" value="Transferase(Phosphotransferase) domain 1"/>
    <property type="match status" value="1"/>
</dbReference>
<sequence>QALVNFRTAIISSDGILQQWRPEDEDPCGWKGVKCDSKSKRVTALSLPNRKLSGPISADIGKLDNLQYLALHDNNFYGEIPPELGNCTQLQSIFLQGNYLSGSIPGELGNLSQLENLDVSSNSLSGSIPATLGKLSKLSSFNVSTNFLVGPIPSDGVLANFRNDSFVGNRGLCAQFQAKKNSGRLLVSALATVGALLLVALMCFWGCYMYKRLGKNDGKSLAMDVSGGASVVMFHGDLPYSSKDIIKKLENLNEEHIIGMGGFGTVYKLVMDDGNLFALKRIVKVNEGFDRFFERELEILGSIKHRYLVNLRGYCNSPKSKLLIYDFLSGGSLDEALHDRAEQLDWEARLNIIMGAAKGLAYLHHDCSPRIIHRDIKSSNILLDGNFDARVSDFGLAKLLEDEESHITTIVAGTFGYLAPEYMQSGRATEKTDVYSFGVLVLEIVSGKRPTDASFIEKGFNIVGWLNYLVSENRPREIVDLHCERVQAESLDALLSIAMQCVSSVPDERPTMHRVVQILESEVMTPCPSDFYDSSSD</sequence>
<evidence type="ECO:0000256" key="21">
    <source>
        <dbReference type="ARBA" id="ARBA00059946"/>
    </source>
</evidence>
<keyword evidence="8" id="KW-0808">Transferase</keyword>
<comment type="subunit">
    <text evidence="22">Interacts with the ACC synthases ACS5 and ACS9 but not ACS2, via the kinase domain.</text>
</comment>
<dbReference type="STRING" id="4155.A0A022QRL8"/>
<comment type="similarity">
    <text evidence="2">Belongs to the protein kinase superfamily. Ser/Thr protein kinase family.</text>
</comment>
<keyword evidence="11" id="KW-0677">Repeat</keyword>
<evidence type="ECO:0000256" key="17">
    <source>
        <dbReference type="ARBA" id="ARBA00023170"/>
    </source>
</evidence>
<dbReference type="InterPro" id="IPR000719">
    <property type="entry name" value="Prot_kinase_dom"/>
</dbReference>
<dbReference type="InterPro" id="IPR013210">
    <property type="entry name" value="LRR_N_plant-typ"/>
</dbReference>
<keyword evidence="10" id="KW-0732">Signal</keyword>
<keyword evidence="5" id="KW-0723">Serine/threonine-protein kinase</keyword>
<evidence type="ECO:0000313" key="26">
    <source>
        <dbReference type="EMBL" id="EYU29140.1"/>
    </source>
</evidence>
<dbReference type="GO" id="GO:0004674">
    <property type="term" value="F:protein serine/threonine kinase activity"/>
    <property type="evidence" value="ECO:0007669"/>
    <property type="project" value="UniProtKB-KW"/>
</dbReference>
<name>A0A022QRL8_ERYGU</name>
<feature type="non-terminal residue" evidence="26">
    <location>
        <position position="1"/>
    </location>
</feature>
<evidence type="ECO:0000256" key="4">
    <source>
        <dbReference type="ARBA" id="ARBA00022475"/>
    </source>
</evidence>
<dbReference type="SUPFAM" id="SSF56112">
    <property type="entry name" value="Protein kinase-like (PK-like)"/>
    <property type="match status" value="1"/>
</dbReference>
<dbReference type="PROSITE" id="PS50011">
    <property type="entry name" value="PROTEIN_KINASE_DOM"/>
    <property type="match status" value="1"/>
</dbReference>
<dbReference type="GO" id="GO:0005524">
    <property type="term" value="F:ATP binding"/>
    <property type="evidence" value="ECO:0007669"/>
    <property type="project" value="UniProtKB-UniRule"/>
</dbReference>
<dbReference type="Pfam" id="PF00069">
    <property type="entry name" value="Pkinase"/>
    <property type="match status" value="1"/>
</dbReference>
<dbReference type="EMBL" id="KI631268">
    <property type="protein sequence ID" value="EYU29140.1"/>
    <property type="molecule type" value="Genomic_DNA"/>
</dbReference>
<keyword evidence="15 24" id="KW-1133">Transmembrane helix</keyword>
<keyword evidence="17" id="KW-0675">Receptor</keyword>
<evidence type="ECO:0000256" key="14">
    <source>
        <dbReference type="ARBA" id="ARBA00022840"/>
    </source>
</evidence>
<evidence type="ECO:0000256" key="7">
    <source>
        <dbReference type="ARBA" id="ARBA00022614"/>
    </source>
</evidence>
<dbReference type="InterPro" id="IPR011009">
    <property type="entry name" value="Kinase-like_dom_sf"/>
</dbReference>
<evidence type="ECO:0000259" key="25">
    <source>
        <dbReference type="PROSITE" id="PS50011"/>
    </source>
</evidence>
<dbReference type="FunFam" id="3.30.200.20:FF:000282">
    <property type="entry name" value="LRR receptor-like serine/threonine-protein kinase FEI 1"/>
    <property type="match status" value="1"/>
</dbReference>
<keyword evidence="6" id="KW-0597">Phosphoprotein</keyword>
<evidence type="ECO:0000256" key="10">
    <source>
        <dbReference type="ARBA" id="ARBA00022729"/>
    </source>
</evidence>
<feature type="binding site" evidence="23">
    <location>
        <position position="284"/>
    </location>
    <ligand>
        <name>ATP</name>
        <dbReference type="ChEBI" id="CHEBI:30616"/>
    </ligand>
</feature>
<dbReference type="Pfam" id="PF00560">
    <property type="entry name" value="LRR_1"/>
    <property type="match status" value="3"/>
</dbReference>
<comment type="subcellular location">
    <subcellularLocation>
        <location evidence="1">Cell membrane</location>
        <topology evidence="1">Single-pass type I membrane protein</topology>
    </subcellularLocation>
</comment>
<dbReference type="InterPro" id="IPR001611">
    <property type="entry name" value="Leu-rich_rpt"/>
</dbReference>
<gene>
    <name evidence="26" type="ORF">MIMGU_mgv1a022602mg</name>
</gene>
<dbReference type="InterPro" id="IPR017441">
    <property type="entry name" value="Protein_kinase_ATP_BS"/>
</dbReference>
<dbReference type="Proteomes" id="UP000030748">
    <property type="component" value="Unassembled WGS sequence"/>
</dbReference>
<dbReference type="SUPFAM" id="SSF52058">
    <property type="entry name" value="L domain-like"/>
    <property type="match status" value="1"/>
</dbReference>
<evidence type="ECO:0000256" key="19">
    <source>
        <dbReference type="ARBA" id="ARBA00047899"/>
    </source>
</evidence>
<dbReference type="PROSITE" id="PS00107">
    <property type="entry name" value="PROTEIN_KINASE_ATP"/>
    <property type="match status" value="1"/>
</dbReference>
<dbReference type="PANTHER" id="PTHR45974">
    <property type="entry name" value="RECEPTOR-LIKE PROTEIN 55"/>
    <property type="match status" value="1"/>
</dbReference>
<evidence type="ECO:0000256" key="13">
    <source>
        <dbReference type="ARBA" id="ARBA00022777"/>
    </source>
</evidence>
<dbReference type="EC" id="2.7.11.1" evidence="3"/>
<evidence type="ECO:0000256" key="22">
    <source>
        <dbReference type="ARBA" id="ARBA00064486"/>
    </source>
</evidence>
<keyword evidence="18" id="KW-0325">Glycoprotein</keyword>
<proteinExistence type="inferred from homology"/>
<evidence type="ECO:0000313" key="27">
    <source>
        <dbReference type="Proteomes" id="UP000030748"/>
    </source>
</evidence>
<evidence type="ECO:0000256" key="3">
    <source>
        <dbReference type="ARBA" id="ARBA00012513"/>
    </source>
</evidence>